<comment type="caution">
    <text evidence="1">The sequence shown here is derived from an EMBL/GenBank/DDBJ whole genome shotgun (WGS) entry which is preliminary data.</text>
</comment>
<gene>
    <name evidence="1" type="ORF">A7K91_21685</name>
</gene>
<reference evidence="1 2" key="1">
    <citation type="submission" date="2016-05" db="EMBL/GenBank/DDBJ databases">
        <title>Paenibacillus oryzae. sp. nov., isolated from the rice root.</title>
        <authorList>
            <person name="Zhang J."/>
            <person name="Zhang X."/>
        </authorList>
    </citation>
    <scope>NUCLEOTIDE SEQUENCE [LARGE SCALE GENOMIC DNA]</scope>
    <source>
        <strain evidence="1 2">1DrF-4</strain>
    </source>
</reference>
<keyword evidence="2" id="KW-1185">Reference proteome</keyword>
<evidence type="ECO:0008006" key="3">
    <source>
        <dbReference type="Google" id="ProtNLM"/>
    </source>
</evidence>
<name>A0A1A5YN19_9BACL</name>
<evidence type="ECO:0000313" key="1">
    <source>
        <dbReference type="EMBL" id="OBR66943.1"/>
    </source>
</evidence>
<dbReference type="EMBL" id="LYPA01000042">
    <property type="protein sequence ID" value="OBR66943.1"/>
    <property type="molecule type" value="Genomic_DNA"/>
</dbReference>
<dbReference type="AlphaFoldDB" id="A0A1A5YN19"/>
<dbReference type="Proteomes" id="UP000092024">
    <property type="component" value="Unassembled WGS sequence"/>
</dbReference>
<sequence length="270" mass="30286">MTAEPLDFSVIHSFYHISPQGAEHPDLELPAADMLKADVCRETLRFFGEATLSHGMLYPASMIGRTMFNLCTATLYFLSMNGVFVHFRLEDLTFQMEKHGEHYHLGYRIDSLSLHSLAADGEARERDIEEGWAAFISGTAVPFIRAIAEAAEVKPDMIWNQFGSGLLSLLSYVGDQIPVPHFLEQINKQSANLQALPGELFQRRRNPFSHTPKYVENPYDCSKNYIVRSACCFNDRKEGGLKCYTCPLLTADEREQIRVGLAAQSAASEA</sequence>
<dbReference type="RefSeq" id="WP_068680910.1">
    <property type="nucleotide sequence ID" value="NZ_LYPA01000042.1"/>
</dbReference>
<accession>A0A1A5YN19</accession>
<dbReference type="STRING" id="1844972.A7K91_21685"/>
<organism evidence="1 2">
    <name type="scientific">Paenibacillus oryzae</name>
    <dbReference type="NCBI Taxonomy" id="1844972"/>
    <lineage>
        <taxon>Bacteria</taxon>
        <taxon>Bacillati</taxon>
        <taxon>Bacillota</taxon>
        <taxon>Bacilli</taxon>
        <taxon>Bacillales</taxon>
        <taxon>Paenibacillaceae</taxon>
        <taxon>Paenibacillus</taxon>
    </lineage>
</organism>
<proteinExistence type="predicted"/>
<evidence type="ECO:0000313" key="2">
    <source>
        <dbReference type="Proteomes" id="UP000092024"/>
    </source>
</evidence>
<protein>
    <recommendedName>
        <fullName evidence="3">Ferric siderophore reductase C-terminal domain-containing protein</fullName>
    </recommendedName>
</protein>
<dbReference type="OrthoDB" id="2819999at2"/>